<proteinExistence type="predicted"/>
<sequence length="120" mass="13593">MASTRNRNTPGNYCLEQKEYKQFENYTLYPNSQYGAAYNTRLAGNGLLPGQIPWNKMSYNAPDIESFLLGINSTNLVNPAPRLVPELTKLDSVNIFEKGTVYIPEPLVIEKNQRPFPVPK</sequence>
<dbReference type="AlphaFoldDB" id="A0A6C0EQ35"/>
<name>A0A6C0EQ35_9ZZZZ</name>
<accession>A0A6C0EQ35</accession>
<reference evidence="1" key="1">
    <citation type="journal article" date="2020" name="Nature">
        <title>Giant virus diversity and host interactions through global metagenomics.</title>
        <authorList>
            <person name="Schulz F."/>
            <person name="Roux S."/>
            <person name="Paez-Espino D."/>
            <person name="Jungbluth S."/>
            <person name="Walsh D.A."/>
            <person name="Denef V.J."/>
            <person name="McMahon K.D."/>
            <person name="Konstantinidis K.T."/>
            <person name="Eloe-Fadrosh E.A."/>
            <person name="Kyrpides N.C."/>
            <person name="Woyke T."/>
        </authorList>
    </citation>
    <scope>NUCLEOTIDE SEQUENCE</scope>
    <source>
        <strain evidence="1">GVMAG-M-3300009155-2</strain>
    </source>
</reference>
<organism evidence="1">
    <name type="scientific">viral metagenome</name>
    <dbReference type="NCBI Taxonomy" id="1070528"/>
    <lineage>
        <taxon>unclassified sequences</taxon>
        <taxon>metagenomes</taxon>
        <taxon>organismal metagenomes</taxon>
    </lineage>
</organism>
<protein>
    <submittedName>
        <fullName evidence="1">Uncharacterized protein</fullName>
    </submittedName>
</protein>
<evidence type="ECO:0000313" key="1">
    <source>
        <dbReference type="EMBL" id="QHT31306.1"/>
    </source>
</evidence>
<dbReference type="EMBL" id="MN738917">
    <property type="protein sequence ID" value="QHT31306.1"/>
    <property type="molecule type" value="Genomic_DNA"/>
</dbReference>